<dbReference type="RefSeq" id="WP_206254276.1">
    <property type="nucleotide sequence ID" value="NZ_CP071060.1"/>
</dbReference>
<sequence>MMKIRSLVAVLACLGMSFSAIADDASGAFVSVPGKAALLRHQTVTGQVTAVDPATRVVKIKPTNGEEREIVAGNEVRNFAQIKVGDKVSVEAIQALTLELKKGGAGIRERVDAVDAQRAQEGEKPAGAVGAKVTVLADVTKVDKKKSTIDLRGVHHSLTLKISDPNQLNLIAVGDQVRGTYVEAVGVAVTPATGSTQ</sequence>
<dbReference type="EMBL" id="CP071060">
    <property type="protein sequence ID" value="QSI76634.1"/>
    <property type="molecule type" value="Genomic_DNA"/>
</dbReference>
<keyword evidence="1" id="KW-0732">Signal</keyword>
<name>A0ABX7M5D6_9RHOO</name>
<reference evidence="2 3" key="1">
    <citation type="submission" date="2021-02" db="EMBL/GenBank/DDBJ databases">
        <title>Niveibacterium changnyeongensis HC41.</title>
        <authorList>
            <person name="Kang M."/>
        </authorList>
    </citation>
    <scope>NUCLEOTIDE SEQUENCE [LARGE SCALE GENOMIC DNA]</scope>
    <source>
        <strain evidence="2 3">HC41</strain>
    </source>
</reference>
<accession>A0ABX7M5D6</accession>
<evidence type="ECO:0000313" key="2">
    <source>
        <dbReference type="EMBL" id="QSI76634.1"/>
    </source>
</evidence>
<protein>
    <recommendedName>
        <fullName evidence="4">DUF5666 domain-containing protein</fullName>
    </recommendedName>
</protein>
<evidence type="ECO:0008006" key="4">
    <source>
        <dbReference type="Google" id="ProtNLM"/>
    </source>
</evidence>
<evidence type="ECO:0000256" key="1">
    <source>
        <dbReference type="SAM" id="SignalP"/>
    </source>
</evidence>
<gene>
    <name evidence="2" type="ORF">JY500_19585</name>
</gene>
<dbReference type="Proteomes" id="UP000663570">
    <property type="component" value="Chromosome"/>
</dbReference>
<evidence type="ECO:0000313" key="3">
    <source>
        <dbReference type="Proteomes" id="UP000663570"/>
    </source>
</evidence>
<proteinExistence type="predicted"/>
<feature type="chain" id="PRO_5046523408" description="DUF5666 domain-containing protein" evidence="1">
    <location>
        <begin position="23"/>
        <end position="197"/>
    </location>
</feature>
<feature type="signal peptide" evidence="1">
    <location>
        <begin position="1"/>
        <end position="22"/>
    </location>
</feature>
<organism evidence="2 3">
    <name type="scientific">Niveibacterium microcysteis</name>
    <dbReference type="NCBI Taxonomy" id="2811415"/>
    <lineage>
        <taxon>Bacteria</taxon>
        <taxon>Pseudomonadati</taxon>
        <taxon>Pseudomonadota</taxon>
        <taxon>Betaproteobacteria</taxon>
        <taxon>Rhodocyclales</taxon>
        <taxon>Rhodocyclaceae</taxon>
        <taxon>Niveibacterium</taxon>
    </lineage>
</organism>
<keyword evidence="3" id="KW-1185">Reference proteome</keyword>